<protein>
    <submittedName>
        <fullName evidence="2">Uncharacterized protein</fullName>
    </submittedName>
</protein>
<organism evidence="2 3">
    <name type="scientific">Candidatus Marithioploca araucensis</name>
    <dbReference type="NCBI Taxonomy" id="70273"/>
    <lineage>
        <taxon>Bacteria</taxon>
        <taxon>Pseudomonadati</taxon>
        <taxon>Pseudomonadota</taxon>
        <taxon>Gammaproteobacteria</taxon>
        <taxon>Thiotrichales</taxon>
        <taxon>Thiotrichaceae</taxon>
        <taxon>Candidatus Marithioploca</taxon>
    </lineage>
</organism>
<feature type="coiled-coil region" evidence="1">
    <location>
        <begin position="83"/>
        <end position="118"/>
    </location>
</feature>
<comment type="caution">
    <text evidence="2">The sequence shown here is derived from an EMBL/GenBank/DDBJ whole genome shotgun (WGS) entry which is preliminary data.</text>
</comment>
<reference evidence="2" key="1">
    <citation type="submission" date="2023-06" db="EMBL/GenBank/DDBJ databases">
        <title>Uncultivated large filamentous bacteria from sulfidic sediments reveal new species and different genomic features in energy metabolism and defense.</title>
        <authorList>
            <person name="Fonseca A."/>
        </authorList>
    </citation>
    <scope>NUCLEOTIDE SEQUENCE</scope>
    <source>
        <strain evidence="2">HSG4</strain>
    </source>
</reference>
<evidence type="ECO:0000256" key="1">
    <source>
        <dbReference type="SAM" id="Coils"/>
    </source>
</evidence>
<dbReference type="Proteomes" id="UP001171945">
    <property type="component" value="Unassembled WGS sequence"/>
</dbReference>
<sequence length="149" mass="17740">MSAVVKTVTPFTQRDLLLEALDELGVVYHEKGNAIMTERVDDYGAQRFIYEQGAYRFQHDSSPWRKLNFNKWKTVSAFLGAVEKVYHQAYERLQQRLADEERRLLEEERKRFVEQQKKAVIQRAKEQGYNIKEIRKGNKIQLQLVRTTY</sequence>
<accession>A0ABT7VV04</accession>
<name>A0ABT7VV04_9GAMM</name>
<keyword evidence="3" id="KW-1185">Reference proteome</keyword>
<gene>
    <name evidence="2" type="ORF">QUF54_08595</name>
</gene>
<proteinExistence type="predicted"/>
<dbReference type="EMBL" id="JAUCGM010000615">
    <property type="protein sequence ID" value="MDM8563396.1"/>
    <property type="molecule type" value="Genomic_DNA"/>
</dbReference>
<evidence type="ECO:0000313" key="3">
    <source>
        <dbReference type="Proteomes" id="UP001171945"/>
    </source>
</evidence>
<keyword evidence="1" id="KW-0175">Coiled coil</keyword>
<evidence type="ECO:0000313" key="2">
    <source>
        <dbReference type="EMBL" id="MDM8563396.1"/>
    </source>
</evidence>